<evidence type="ECO:0000256" key="5">
    <source>
        <dbReference type="ARBA" id="ARBA00023295"/>
    </source>
</evidence>
<dbReference type="InterPro" id="IPR052176">
    <property type="entry name" value="Glycosyl_Hydrlase_43_Enz"/>
</dbReference>
<evidence type="ECO:0000256" key="1">
    <source>
        <dbReference type="ARBA" id="ARBA00009865"/>
    </source>
</evidence>
<evidence type="ECO:0000256" key="9">
    <source>
        <dbReference type="SAM" id="SignalP"/>
    </source>
</evidence>
<dbReference type="PANTHER" id="PTHR43772:SF2">
    <property type="entry name" value="PUTATIVE (AFU_ORTHOLOGUE AFUA_2G04480)-RELATED"/>
    <property type="match status" value="1"/>
</dbReference>
<keyword evidence="2" id="KW-0624">Polysaccharide degradation</keyword>
<feature type="active site" description="Proton acceptor" evidence="6">
    <location>
        <position position="42"/>
    </location>
</feature>
<sequence>MKIFSTQTLCAIAAILVTALASCAKPEKSVTYKNPLNVAFGDPFVLKASDGKYYMYGTSENEKGFRACVSDDLANWTDIGRVYEGALPESWTLKNFWAPEVYEINKKYYMLFSADWKENPANEQENFRIGVAVSDSPRGPFKDLMNRPIFDPGYPIIDANLWFENGRVFLYYSRCCYKNPVASEVADWAKQRGWFKEIEESWIYGVEIKPDFSGIIGEPRLLLRPPVKMDDTQAEWESRSVTSREVNRRWTEGSFIFKKNGTYYMMYSANYYGGQNYAVGYATSDNPLGPFKKAENNPVLQKNTDNGGDVTGTGHNMVFTHANGTQYCVYHGRTTKTGNRRVVFIDPLEIKPNGQLIVNGPTTTPQIIK</sequence>
<dbReference type="GO" id="GO:0045493">
    <property type="term" value="P:xylan catabolic process"/>
    <property type="evidence" value="ECO:0007669"/>
    <property type="project" value="UniProtKB-KW"/>
</dbReference>
<evidence type="ECO:0000313" key="10">
    <source>
        <dbReference type="EMBL" id="AWI10231.1"/>
    </source>
</evidence>
<dbReference type="PANTHER" id="PTHR43772">
    <property type="entry name" value="ENDO-1,4-BETA-XYLANASE"/>
    <property type="match status" value="1"/>
</dbReference>
<organism evidence="10 11">
    <name type="scientific">Ereboglobus luteus</name>
    <dbReference type="NCBI Taxonomy" id="1796921"/>
    <lineage>
        <taxon>Bacteria</taxon>
        <taxon>Pseudomonadati</taxon>
        <taxon>Verrucomicrobiota</taxon>
        <taxon>Opitutia</taxon>
        <taxon>Opitutales</taxon>
        <taxon>Opitutaceae</taxon>
        <taxon>Ereboglobus</taxon>
    </lineage>
</organism>
<feature type="signal peptide" evidence="9">
    <location>
        <begin position="1"/>
        <end position="24"/>
    </location>
</feature>
<dbReference type="CDD" id="cd08991">
    <property type="entry name" value="GH43_HoAraf43-like"/>
    <property type="match status" value="1"/>
</dbReference>
<dbReference type="SUPFAM" id="SSF75005">
    <property type="entry name" value="Arabinanase/levansucrase/invertase"/>
    <property type="match status" value="1"/>
</dbReference>
<evidence type="ECO:0000256" key="4">
    <source>
        <dbReference type="ARBA" id="ARBA00023277"/>
    </source>
</evidence>
<protein>
    <submittedName>
        <fullName evidence="10">Glycoside hydrolase</fullName>
    </submittedName>
</protein>
<keyword evidence="9" id="KW-0732">Signal</keyword>
<dbReference type="RefSeq" id="WP_108826134.1">
    <property type="nucleotide sequence ID" value="NZ_CP023004.1"/>
</dbReference>
<feature type="chain" id="PRO_5016112566" evidence="9">
    <location>
        <begin position="25"/>
        <end position="369"/>
    </location>
</feature>
<dbReference type="InterPro" id="IPR006710">
    <property type="entry name" value="Glyco_hydro_43"/>
</dbReference>
<reference evidence="10 11" key="1">
    <citation type="journal article" date="2018" name="Syst. Appl. Microbiol.">
        <title>Ereboglobus luteus gen. nov. sp. nov. from cockroach guts, and new insights into the oxygen relationship of the genera Opitutus and Didymococcus (Verrucomicrobia: Opitutaceae).</title>
        <authorList>
            <person name="Tegtmeier D."/>
            <person name="Belitz A."/>
            <person name="Radek R."/>
            <person name="Heimerl T."/>
            <person name="Brune A."/>
        </authorList>
    </citation>
    <scope>NUCLEOTIDE SEQUENCE [LARGE SCALE GENOMIC DNA]</scope>
    <source>
        <strain evidence="10 11">Ho45</strain>
    </source>
</reference>
<evidence type="ECO:0000256" key="6">
    <source>
        <dbReference type="PIRSR" id="PIRSR606710-1"/>
    </source>
</evidence>
<evidence type="ECO:0000313" key="11">
    <source>
        <dbReference type="Proteomes" id="UP000244896"/>
    </source>
</evidence>
<dbReference type="PROSITE" id="PS51257">
    <property type="entry name" value="PROKAR_LIPOPROTEIN"/>
    <property type="match status" value="1"/>
</dbReference>
<evidence type="ECO:0000256" key="2">
    <source>
        <dbReference type="ARBA" id="ARBA00022651"/>
    </source>
</evidence>
<dbReference type="KEGG" id="elut:CKA38_14100"/>
<evidence type="ECO:0000256" key="3">
    <source>
        <dbReference type="ARBA" id="ARBA00022801"/>
    </source>
</evidence>
<dbReference type="OrthoDB" id="9801455at2"/>
<dbReference type="Proteomes" id="UP000244896">
    <property type="component" value="Chromosome"/>
</dbReference>
<keyword evidence="3 8" id="KW-0378">Hydrolase</keyword>
<keyword evidence="2" id="KW-0858">Xylan degradation</keyword>
<proteinExistence type="inferred from homology"/>
<keyword evidence="11" id="KW-1185">Reference proteome</keyword>
<dbReference type="Pfam" id="PF04616">
    <property type="entry name" value="Glyco_hydro_43"/>
    <property type="match status" value="1"/>
</dbReference>
<feature type="site" description="Important for catalytic activity, responsible for pKa modulation of the active site Glu and correct orientation of both the proton donor and substrate" evidence="7">
    <location>
        <position position="158"/>
    </location>
</feature>
<dbReference type="EMBL" id="CP023004">
    <property type="protein sequence ID" value="AWI10231.1"/>
    <property type="molecule type" value="Genomic_DNA"/>
</dbReference>
<accession>A0A2U8E5V9</accession>
<comment type="similarity">
    <text evidence="1 8">Belongs to the glycosyl hydrolase 43 family.</text>
</comment>
<evidence type="ECO:0000256" key="8">
    <source>
        <dbReference type="RuleBase" id="RU361187"/>
    </source>
</evidence>
<keyword evidence="5 8" id="KW-0326">Glycosidase</keyword>
<dbReference type="GO" id="GO:0004553">
    <property type="term" value="F:hydrolase activity, hydrolyzing O-glycosyl compounds"/>
    <property type="evidence" value="ECO:0007669"/>
    <property type="project" value="InterPro"/>
</dbReference>
<dbReference type="AlphaFoldDB" id="A0A2U8E5V9"/>
<evidence type="ECO:0000256" key="7">
    <source>
        <dbReference type="PIRSR" id="PIRSR606710-2"/>
    </source>
</evidence>
<dbReference type="Gene3D" id="2.115.10.20">
    <property type="entry name" value="Glycosyl hydrolase domain, family 43"/>
    <property type="match status" value="1"/>
</dbReference>
<name>A0A2U8E5V9_9BACT</name>
<dbReference type="InterPro" id="IPR023296">
    <property type="entry name" value="Glyco_hydro_beta-prop_sf"/>
</dbReference>
<gene>
    <name evidence="10" type="ORF">CKA38_14100</name>
</gene>
<keyword evidence="4" id="KW-0119">Carbohydrate metabolism</keyword>
<feature type="active site" description="Proton donor" evidence="6">
    <location>
        <position position="252"/>
    </location>
</feature>